<feature type="compositionally biased region" description="Basic and acidic residues" evidence="1">
    <location>
        <begin position="280"/>
        <end position="302"/>
    </location>
</feature>
<feature type="region of interest" description="Disordered" evidence="1">
    <location>
        <begin position="280"/>
        <end position="310"/>
    </location>
</feature>
<name>A0A6I6ELA7_9GAMM</name>
<proteinExistence type="predicted"/>
<organism evidence="2 3">
    <name type="scientific">Erwinia sorbitola</name>
    <dbReference type="NCBI Taxonomy" id="2681984"/>
    <lineage>
        <taxon>Bacteria</taxon>
        <taxon>Pseudomonadati</taxon>
        <taxon>Pseudomonadota</taxon>
        <taxon>Gammaproteobacteria</taxon>
        <taxon>Enterobacterales</taxon>
        <taxon>Erwiniaceae</taxon>
        <taxon>Erwinia</taxon>
    </lineage>
</organism>
<dbReference type="EMBL" id="CP046509">
    <property type="protein sequence ID" value="QGU87076.1"/>
    <property type="molecule type" value="Genomic_DNA"/>
</dbReference>
<dbReference type="KEGG" id="erwi:GN242_07550"/>
<protein>
    <submittedName>
        <fullName evidence="2">DUF2213 domain-containing protein</fullName>
    </submittedName>
</protein>
<sequence length="395" mass="43179">MSRICVNVLSVINSASNITTETINGAEHIVVKNVVPVRDGIVLNGGLYPAEENTKGYKSLEDKPMPYGHPKVDGRHVSASNVRAVNEYHIGAYTRNVRKENGQVLTDAVINRRFAEGSEKGRKVLRRLDDMKAGKSVEPISISTGLLLNRIEAKGESNGKRYTWIATNQVYDHVAILLDEPPAGTPEEGIGMFVNAEGDEVQVETVNLSDCDTPDPQDPALKQMFNNFMAFFSANNKPVKEEANPMKELITNALKAKGKEVEGKTDAELMDAYNQMVAEEAKAKTDAEEKAKKEKEEADKAAKQPATNAEEMPAWAKLLTEQVSALNSQFTANSDKEKGEKRAAVKAKFGMTDIAVNALDGEPLNELFAQCQTSTGLNGAFRQAVTNQSFSEMPE</sequence>
<evidence type="ECO:0000313" key="2">
    <source>
        <dbReference type="EMBL" id="QGU87076.1"/>
    </source>
</evidence>
<dbReference type="Proteomes" id="UP000424752">
    <property type="component" value="Chromosome"/>
</dbReference>
<reference evidence="2 3" key="1">
    <citation type="submission" date="2019-12" db="EMBL/GenBank/DDBJ databases">
        <title>Erwinia sp. nov., isolated from droppings of birds in the Qinghai-Tiebt plateau of China.</title>
        <authorList>
            <person name="Ge Y."/>
        </authorList>
    </citation>
    <scope>NUCLEOTIDE SEQUENCE [LARGE SCALE GENOMIC DNA]</scope>
    <source>
        <strain evidence="2 3">J780</strain>
    </source>
</reference>
<dbReference type="RefSeq" id="WP_156287188.1">
    <property type="nucleotide sequence ID" value="NZ_CP046509.1"/>
</dbReference>
<accession>A0A6I6ELA7</accession>
<evidence type="ECO:0000313" key="3">
    <source>
        <dbReference type="Proteomes" id="UP000424752"/>
    </source>
</evidence>
<dbReference type="AlphaFoldDB" id="A0A6I6ELA7"/>
<gene>
    <name evidence="2" type="ORF">GN242_07550</name>
</gene>
<evidence type="ECO:0000256" key="1">
    <source>
        <dbReference type="SAM" id="MobiDB-lite"/>
    </source>
</evidence>